<evidence type="ECO:0008006" key="4">
    <source>
        <dbReference type="Google" id="ProtNLM"/>
    </source>
</evidence>
<keyword evidence="1" id="KW-1133">Transmembrane helix</keyword>
<evidence type="ECO:0000256" key="1">
    <source>
        <dbReference type="SAM" id="Phobius"/>
    </source>
</evidence>
<organism evidence="2 3">
    <name type="scientific">Clostridium baratii str. Sullivan</name>
    <dbReference type="NCBI Taxonomy" id="1415775"/>
    <lineage>
        <taxon>Bacteria</taxon>
        <taxon>Bacillati</taxon>
        <taxon>Bacillota</taxon>
        <taxon>Clostridia</taxon>
        <taxon>Eubacteriales</taxon>
        <taxon>Clostridiaceae</taxon>
        <taxon>Clostridium</taxon>
    </lineage>
</organism>
<dbReference type="HOGENOM" id="CLU_045673_0_1_9"/>
<dbReference type="KEGG" id="cbv:U729_2371"/>
<dbReference type="Pfam" id="PF06161">
    <property type="entry name" value="DUF975"/>
    <property type="match status" value="1"/>
</dbReference>
<gene>
    <name evidence="2" type="ORF">U729_2371</name>
</gene>
<feature type="transmembrane region" description="Helical" evidence="1">
    <location>
        <begin position="21"/>
        <end position="38"/>
    </location>
</feature>
<dbReference type="AlphaFoldDB" id="A0A0A7G090"/>
<reference evidence="2 3" key="1">
    <citation type="journal article" date="2015" name="Infect. Genet. Evol.">
        <title>Genomic sequences of six botulinum neurotoxin-producing strains representing three clostridial species illustrate the mobility and diversity of botulinum neurotoxin genes.</title>
        <authorList>
            <person name="Smith T.J."/>
            <person name="Hill K.K."/>
            <person name="Xie G."/>
            <person name="Foley B.T."/>
            <person name="Williamson C.H."/>
            <person name="Foster J.T."/>
            <person name="Johnson S.L."/>
            <person name="Chertkov O."/>
            <person name="Teshima H."/>
            <person name="Gibbons H.S."/>
            <person name="Johnsky L.A."/>
            <person name="Karavis M.A."/>
            <person name="Smith L.A."/>
        </authorList>
    </citation>
    <scope>NUCLEOTIDE SEQUENCE [LARGE SCALE GENOMIC DNA]</scope>
    <source>
        <strain evidence="2">Sullivan</strain>
    </source>
</reference>
<keyword evidence="1" id="KW-0812">Transmembrane</keyword>
<sequence length="205" mass="23011">MIFRSELKQNAKEQLRGRWGLAIFVTLCANILTGLVSVSSDSYEISTRMLIIEGIIVIIGIVIAGAITVGFSKFLLKFARREEDASIKDIFSQFNILPKTLGLYLLVMICTIIGTILFIVPGIIIGLMLSQSYFVLAEDNSKSITECMKESARIMNGYKWDFFVLQLSFIGWAILSIISCGIGFLWLSPYYSLTTANFYLTIKDR</sequence>
<feature type="transmembrane region" description="Helical" evidence="1">
    <location>
        <begin position="50"/>
        <end position="71"/>
    </location>
</feature>
<evidence type="ECO:0000313" key="2">
    <source>
        <dbReference type="EMBL" id="AIY84506.1"/>
    </source>
</evidence>
<dbReference type="OrthoDB" id="9784844at2"/>
<evidence type="ECO:0000313" key="3">
    <source>
        <dbReference type="Proteomes" id="UP000030635"/>
    </source>
</evidence>
<dbReference type="PANTHER" id="PTHR40076">
    <property type="entry name" value="MEMBRANE PROTEIN-RELATED"/>
    <property type="match status" value="1"/>
</dbReference>
<dbReference type="RefSeq" id="WP_039315241.1">
    <property type="nucleotide sequence ID" value="NZ_CP006905.1"/>
</dbReference>
<dbReference type="InterPro" id="IPR010380">
    <property type="entry name" value="DUF975"/>
</dbReference>
<accession>A0A0A7G090</accession>
<dbReference type="EMBL" id="CP006905">
    <property type="protein sequence ID" value="AIY84506.1"/>
    <property type="molecule type" value="Genomic_DNA"/>
</dbReference>
<name>A0A0A7G090_9CLOT</name>
<keyword evidence="1" id="KW-0472">Membrane</keyword>
<dbReference type="eggNOG" id="COG5523">
    <property type="taxonomic scope" value="Bacteria"/>
</dbReference>
<proteinExistence type="predicted"/>
<dbReference type="STRING" id="1561.NPD11_651"/>
<dbReference type="Proteomes" id="UP000030635">
    <property type="component" value="Chromosome"/>
</dbReference>
<keyword evidence="3" id="KW-1185">Reference proteome</keyword>
<feature type="transmembrane region" description="Helical" evidence="1">
    <location>
        <begin position="103"/>
        <end position="129"/>
    </location>
</feature>
<dbReference type="PANTHER" id="PTHR40076:SF1">
    <property type="entry name" value="MEMBRANE PROTEIN"/>
    <property type="match status" value="1"/>
</dbReference>
<feature type="transmembrane region" description="Helical" evidence="1">
    <location>
        <begin position="163"/>
        <end position="187"/>
    </location>
</feature>
<protein>
    <recommendedName>
        <fullName evidence="4">Integral membrane protein</fullName>
    </recommendedName>
</protein>